<dbReference type="PANTHER" id="PTHR43805:SF1">
    <property type="entry name" value="GP-PDE DOMAIN-CONTAINING PROTEIN"/>
    <property type="match status" value="1"/>
</dbReference>
<dbReference type="SUPFAM" id="SSF51695">
    <property type="entry name" value="PLC-like phosphodiesterases"/>
    <property type="match status" value="1"/>
</dbReference>
<dbReference type="PROSITE" id="PS51704">
    <property type="entry name" value="GP_PDE"/>
    <property type="match status" value="1"/>
</dbReference>
<protein>
    <submittedName>
        <fullName evidence="2">Glycerophosphoryl diester phosphodiesterase</fullName>
        <ecNumber evidence="2">3.1.4.46</ecNumber>
    </submittedName>
</protein>
<evidence type="ECO:0000313" key="3">
    <source>
        <dbReference type="Proteomes" id="UP001228905"/>
    </source>
</evidence>
<sequence length="328" mass="35379">MRRRTWALLIVGLAALGLYGLNASWLAPAPHGRPSLVAQRGLHQIYNSQPVGPSDCTAQRILPPTHRLIDNTLPSMAAAIAAGADVVELDVRRTADNAFVVFHDEGLDCRTQGHGLVSAHTVADLQTLDVGYGYTADGGRSFPLRGAGVGGMPTLAQTLAAFPRQRFLIQFKDGGPATADALAAYLAQAKITDWSRLTFFGGPVTLRRLQALHPGVRVMDQRAAAKCAVRYFALGWSGVTPKACRGIITIVSLDQSWLAWGWPNRYLARMRAAGSDVLVIGAVDNPKSGAFRRVNTPAQLERLPAGFDGMIWTDRIDLVGPAARKRWP</sequence>
<dbReference type="EMBL" id="JAUSVS010000002">
    <property type="protein sequence ID" value="MDQ0464013.1"/>
    <property type="molecule type" value="Genomic_DNA"/>
</dbReference>
<keyword evidence="3" id="KW-1185">Reference proteome</keyword>
<dbReference type="Proteomes" id="UP001228905">
    <property type="component" value="Unassembled WGS sequence"/>
</dbReference>
<keyword evidence="2" id="KW-0378">Hydrolase</keyword>
<comment type="caution">
    <text evidence="2">The sequence shown here is derived from an EMBL/GenBank/DDBJ whole genome shotgun (WGS) entry which is preliminary data.</text>
</comment>
<gene>
    <name evidence="2" type="ORF">QO010_001784</name>
</gene>
<dbReference type="RefSeq" id="WP_307348344.1">
    <property type="nucleotide sequence ID" value="NZ_JAUSVS010000002.1"/>
</dbReference>
<dbReference type="EC" id="3.1.4.46" evidence="2"/>
<dbReference type="InterPro" id="IPR017946">
    <property type="entry name" value="PLC-like_Pdiesterase_TIM-brl"/>
</dbReference>
<dbReference type="Gene3D" id="3.20.20.190">
    <property type="entry name" value="Phosphatidylinositol (PI) phosphodiesterase"/>
    <property type="match status" value="1"/>
</dbReference>
<dbReference type="GO" id="GO:0008889">
    <property type="term" value="F:glycerophosphodiester phosphodiesterase activity"/>
    <property type="evidence" value="ECO:0007669"/>
    <property type="project" value="UniProtKB-EC"/>
</dbReference>
<accession>A0ABU0IPS8</accession>
<name>A0ABU0IPS8_9CAUL</name>
<proteinExistence type="predicted"/>
<dbReference type="Pfam" id="PF03009">
    <property type="entry name" value="GDPD"/>
    <property type="match status" value="1"/>
</dbReference>
<dbReference type="InterPro" id="IPR030395">
    <property type="entry name" value="GP_PDE_dom"/>
</dbReference>
<dbReference type="PANTHER" id="PTHR43805">
    <property type="entry name" value="GLYCEROPHOSPHORYL DIESTER PHOSPHODIESTERASE"/>
    <property type="match status" value="1"/>
</dbReference>
<reference evidence="2 3" key="1">
    <citation type="submission" date="2023-07" db="EMBL/GenBank/DDBJ databases">
        <title>Genomic Encyclopedia of Type Strains, Phase IV (KMG-IV): sequencing the most valuable type-strain genomes for metagenomic binning, comparative biology and taxonomic classification.</title>
        <authorList>
            <person name="Goeker M."/>
        </authorList>
    </citation>
    <scope>NUCLEOTIDE SEQUENCE [LARGE SCALE GENOMIC DNA]</scope>
    <source>
        <strain evidence="2 3">DSM 18695</strain>
    </source>
</reference>
<evidence type="ECO:0000313" key="2">
    <source>
        <dbReference type="EMBL" id="MDQ0464013.1"/>
    </source>
</evidence>
<organism evidence="2 3">
    <name type="scientific">Caulobacter ginsengisoli</name>
    <dbReference type="NCBI Taxonomy" id="400775"/>
    <lineage>
        <taxon>Bacteria</taxon>
        <taxon>Pseudomonadati</taxon>
        <taxon>Pseudomonadota</taxon>
        <taxon>Alphaproteobacteria</taxon>
        <taxon>Caulobacterales</taxon>
        <taxon>Caulobacteraceae</taxon>
        <taxon>Caulobacter</taxon>
    </lineage>
</organism>
<feature type="domain" description="GP-PDE" evidence="1">
    <location>
        <begin position="50"/>
        <end position="323"/>
    </location>
</feature>
<evidence type="ECO:0000259" key="1">
    <source>
        <dbReference type="PROSITE" id="PS51704"/>
    </source>
</evidence>